<evidence type="ECO:0000313" key="1">
    <source>
        <dbReference type="EMBL" id="GJE95978.1"/>
    </source>
</evidence>
<gene>
    <name evidence="1" type="ORF">PsYK624_121710</name>
</gene>
<dbReference type="Proteomes" id="UP000703269">
    <property type="component" value="Unassembled WGS sequence"/>
</dbReference>
<reference evidence="1 2" key="1">
    <citation type="submission" date="2021-08" db="EMBL/GenBank/DDBJ databases">
        <title>Draft Genome Sequence of Phanerochaete sordida strain YK-624.</title>
        <authorList>
            <person name="Mori T."/>
            <person name="Dohra H."/>
            <person name="Suzuki T."/>
            <person name="Kawagishi H."/>
            <person name="Hirai H."/>
        </authorList>
    </citation>
    <scope>NUCLEOTIDE SEQUENCE [LARGE SCALE GENOMIC DNA]</scope>
    <source>
        <strain evidence="1 2">YK-624</strain>
    </source>
</reference>
<dbReference type="OrthoDB" id="2879353at2759"/>
<dbReference type="AlphaFoldDB" id="A0A9P3GJB0"/>
<sequence>MSNEASGEIHSDAPNRFVCNFVVDGSVYSYTAIMALALPNITIKQATLKYSTPDDLTGTHDFKGTVGTDLALTISNGPTMAGKLAPPVIDPVAHINGNGVWSLTVLGE</sequence>
<protein>
    <submittedName>
        <fullName evidence="1">Uncharacterized protein</fullName>
    </submittedName>
</protein>
<accession>A0A9P3GJB0</accession>
<dbReference type="EMBL" id="BPQB01000054">
    <property type="protein sequence ID" value="GJE95978.1"/>
    <property type="molecule type" value="Genomic_DNA"/>
</dbReference>
<evidence type="ECO:0000313" key="2">
    <source>
        <dbReference type="Proteomes" id="UP000703269"/>
    </source>
</evidence>
<organism evidence="1 2">
    <name type="scientific">Phanerochaete sordida</name>
    <dbReference type="NCBI Taxonomy" id="48140"/>
    <lineage>
        <taxon>Eukaryota</taxon>
        <taxon>Fungi</taxon>
        <taxon>Dikarya</taxon>
        <taxon>Basidiomycota</taxon>
        <taxon>Agaricomycotina</taxon>
        <taxon>Agaricomycetes</taxon>
        <taxon>Polyporales</taxon>
        <taxon>Phanerochaetaceae</taxon>
        <taxon>Phanerochaete</taxon>
    </lineage>
</organism>
<keyword evidence="2" id="KW-1185">Reference proteome</keyword>
<comment type="caution">
    <text evidence="1">The sequence shown here is derived from an EMBL/GenBank/DDBJ whole genome shotgun (WGS) entry which is preliminary data.</text>
</comment>
<proteinExistence type="predicted"/>
<name>A0A9P3GJB0_9APHY</name>